<proteinExistence type="predicted"/>
<organism evidence="1 2">
    <name type="scientific">Cupriavidus basilensis</name>
    <dbReference type="NCBI Taxonomy" id="68895"/>
    <lineage>
        <taxon>Bacteria</taxon>
        <taxon>Pseudomonadati</taxon>
        <taxon>Pseudomonadota</taxon>
        <taxon>Betaproteobacteria</taxon>
        <taxon>Burkholderiales</taxon>
        <taxon>Burkholderiaceae</taxon>
        <taxon>Cupriavidus</taxon>
    </lineage>
</organism>
<evidence type="ECO:0000313" key="2">
    <source>
        <dbReference type="Proteomes" id="UP001216674"/>
    </source>
</evidence>
<dbReference type="SUPFAM" id="SSF53822">
    <property type="entry name" value="Periplasmic binding protein-like I"/>
    <property type="match status" value="1"/>
</dbReference>
<dbReference type="Gene3D" id="3.40.50.2300">
    <property type="match status" value="2"/>
</dbReference>
<dbReference type="RefSeq" id="WP_276265874.1">
    <property type="nucleotide sequence ID" value="NZ_JARJLM010000316.1"/>
</dbReference>
<evidence type="ECO:0008006" key="3">
    <source>
        <dbReference type="Google" id="ProtNLM"/>
    </source>
</evidence>
<evidence type="ECO:0000313" key="1">
    <source>
        <dbReference type="EMBL" id="MDF3834945.1"/>
    </source>
</evidence>
<accession>A0ABT6AQP7</accession>
<dbReference type="InterPro" id="IPR028082">
    <property type="entry name" value="Peripla_BP_I"/>
</dbReference>
<protein>
    <recommendedName>
        <fullName evidence="3">LacI family transcriptional regulator</fullName>
    </recommendedName>
</protein>
<comment type="caution">
    <text evidence="1">The sequence shown here is derived from an EMBL/GenBank/DDBJ whole genome shotgun (WGS) entry which is preliminary data.</text>
</comment>
<reference evidence="1 2" key="1">
    <citation type="submission" date="2023-03" db="EMBL/GenBank/DDBJ databases">
        <title>Draft assemblies of triclosan tolerant bacteria isolated from returned activated sludge.</title>
        <authorList>
            <person name="Van Hamelsveld S."/>
        </authorList>
    </citation>
    <scope>NUCLEOTIDE SEQUENCE [LARGE SCALE GENOMIC DNA]</scope>
    <source>
        <strain evidence="1 2">GW210010_S58</strain>
    </source>
</reference>
<keyword evidence="2" id="KW-1185">Reference proteome</keyword>
<dbReference type="EMBL" id="JARJLM010000316">
    <property type="protein sequence ID" value="MDF3834945.1"/>
    <property type="molecule type" value="Genomic_DNA"/>
</dbReference>
<sequence>MLDDLLSFGVHGVITVPPLTGEPQFAALARQGLAMASYDGGAGPDVPARIDHAAPDSFQAGHLAASRLAGLGHRRIAFVMPTGRTVSRSNKIAGFMAAAMVRRVMPRLSQPALAPLRLCFPGGLVVRQSSAPPPAANRLAGAVRA</sequence>
<dbReference type="Proteomes" id="UP001216674">
    <property type="component" value="Unassembled WGS sequence"/>
</dbReference>
<name>A0ABT6AQP7_9BURK</name>
<gene>
    <name evidence="1" type="ORF">P3W85_18555</name>
</gene>